<dbReference type="SUPFAM" id="SSF88946">
    <property type="entry name" value="Sigma2 domain of RNA polymerase sigma factors"/>
    <property type="match status" value="1"/>
</dbReference>
<dbReference type="Gene3D" id="1.10.1740.10">
    <property type="match status" value="1"/>
</dbReference>
<name>A0A401ZBS2_9CHLR</name>
<dbReference type="RefSeq" id="WP_126595495.1">
    <property type="nucleotide sequence ID" value="NZ_BIFQ01000001.1"/>
</dbReference>
<dbReference type="GO" id="GO:0006352">
    <property type="term" value="P:DNA-templated transcription initiation"/>
    <property type="evidence" value="ECO:0007669"/>
    <property type="project" value="InterPro"/>
</dbReference>
<organism evidence="1 2">
    <name type="scientific">Dictyobacter aurantiacus</name>
    <dbReference type="NCBI Taxonomy" id="1936993"/>
    <lineage>
        <taxon>Bacteria</taxon>
        <taxon>Bacillati</taxon>
        <taxon>Chloroflexota</taxon>
        <taxon>Ktedonobacteria</taxon>
        <taxon>Ktedonobacterales</taxon>
        <taxon>Dictyobacteraceae</taxon>
        <taxon>Dictyobacter</taxon>
    </lineage>
</organism>
<sequence>MAVYRPIVQATDRQAVSDRVWLELYSALRPYILGWVYSSGVTSWHGQEHDIADDILQEAVIRTLKYTRLVENGIGMPIHSMTCFGRTVAHNHFRDLRRRELRLIRPTSQDGEVPYLLSNGDDVDPSEIALDSLMRISVLMTLARIIVDFPVKQRTALLIDLANHADLSGETSQLLAAFKTVGIDLREYRRPPSDDPLERSRHAASLSMAYKRLRQTFHLNEQEIS</sequence>
<accession>A0A401ZBS2</accession>
<protein>
    <submittedName>
        <fullName evidence="1">Uncharacterized protein</fullName>
    </submittedName>
</protein>
<keyword evidence="2" id="KW-1185">Reference proteome</keyword>
<gene>
    <name evidence="1" type="ORF">KDAU_16590</name>
</gene>
<dbReference type="Proteomes" id="UP000287224">
    <property type="component" value="Unassembled WGS sequence"/>
</dbReference>
<proteinExistence type="predicted"/>
<dbReference type="InterPro" id="IPR013325">
    <property type="entry name" value="RNA_pol_sigma_r2"/>
</dbReference>
<dbReference type="AlphaFoldDB" id="A0A401ZBS2"/>
<evidence type="ECO:0000313" key="2">
    <source>
        <dbReference type="Proteomes" id="UP000287224"/>
    </source>
</evidence>
<dbReference type="GO" id="GO:0003700">
    <property type="term" value="F:DNA-binding transcription factor activity"/>
    <property type="evidence" value="ECO:0007669"/>
    <property type="project" value="InterPro"/>
</dbReference>
<dbReference type="OrthoDB" id="151614at2"/>
<comment type="caution">
    <text evidence="1">The sequence shown here is derived from an EMBL/GenBank/DDBJ whole genome shotgun (WGS) entry which is preliminary data.</text>
</comment>
<dbReference type="EMBL" id="BIFQ01000001">
    <property type="protein sequence ID" value="GCE04330.1"/>
    <property type="molecule type" value="Genomic_DNA"/>
</dbReference>
<reference evidence="2" key="1">
    <citation type="submission" date="2018-12" db="EMBL/GenBank/DDBJ databases">
        <title>Tengunoibacter tsumagoiensis gen. nov., sp. nov., Dictyobacter kobayashii sp. nov., D. alpinus sp. nov., and D. joshuensis sp. nov. and description of Dictyobacteraceae fam. nov. within the order Ktedonobacterales isolated from Tengu-no-mugimeshi.</title>
        <authorList>
            <person name="Wang C.M."/>
            <person name="Zheng Y."/>
            <person name="Sakai Y."/>
            <person name="Toyoda A."/>
            <person name="Minakuchi Y."/>
            <person name="Abe K."/>
            <person name="Yokota A."/>
            <person name="Yabe S."/>
        </authorList>
    </citation>
    <scope>NUCLEOTIDE SEQUENCE [LARGE SCALE GENOMIC DNA]</scope>
    <source>
        <strain evidence="2">S-27</strain>
    </source>
</reference>
<evidence type="ECO:0000313" key="1">
    <source>
        <dbReference type="EMBL" id="GCE04330.1"/>
    </source>
</evidence>